<reference evidence="8" key="1">
    <citation type="journal article" date="2019" name="Vet. Microbiol.">
        <title>Disease surveillance in wild Victorian cacatuids reveals co-infection with multiple agents and detection of novel avian viruses.</title>
        <authorList>
            <person name="Sutherland M."/>
            <person name="Sarker S."/>
            <person name="Vaz P.K."/>
            <person name="Legione A.R."/>
            <person name="Devlin J.M."/>
            <person name="Macwhirter P.L."/>
            <person name="Whiteley P.L."/>
            <person name="Raidal S.R."/>
        </authorList>
    </citation>
    <scope>NUCLEOTIDE SEQUENCE</scope>
    <source>
        <strain evidence="8">97-0001</strain>
    </source>
</reference>
<keyword evidence="5" id="KW-0378">Hydrolase</keyword>
<dbReference type="HAMAP" id="MF_04009">
    <property type="entry name" value="HSV_AN"/>
    <property type="match status" value="1"/>
</dbReference>
<keyword evidence="1" id="KW-1048">Host nucleus</keyword>
<dbReference type="GO" id="GO:0004527">
    <property type="term" value="F:exonuclease activity"/>
    <property type="evidence" value="ECO:0007669"/>
    <property type="project" value="UniProtKB-KW"/>
</dbReference>
<dbReference type="InterPro" id="IPR011604">
    <property type="entry name" value="PDDEXK-like_dom_sf"/>
</dbReference>
<organism evidence="8 9">
    <name type="scientific">Cacatuid alphaherpesvirus 2</name>
    <dbReference type="NCBI Taxonomy" id="2604840"/>
    <lineage>
        <taxon>Viruses</taxon>
        <taxon>Duplodnaviria</taxon>
        <taxon>Heunggongvirae</taxon>
        <taxon>Peploviricota</taxon>
        <taxon>Herviviricetes</taxon>
        <taxon>Herpesvirales</taxon>
        <taxon>Orthoherpesviridae</taxon>
        <taxon>Alphaherpesvirinae</taxon>
        <taxon>Iltovirus</taxon>
        <taxon>Iltovirus cacatuidalpha2</taxon>
    </lineage>
</organism>
<keyword evidence="7" id="KW-1035">Host cytoplasm</keyword>
<protein>
    <submittedName>
        <fullName evidence="8">Alkaline nuclease</fullName>
    </submittedName>
</protein>
<dbReference type="GO" id="GO:0003677">
    <property type="term" value="F:DNA binding"/>
    <property type="evidence" value="ECO:0007669"/>
    <property type="project" value="InterPro"/>
</dbReference>
<evidence type="ECO:0000256" key="5">
    <source>
        <dbReference type="ARBA" id="ARBA00022801"/>
    </source>
</evidence>
<keyword evidence="6" id="KW-0269">Exonuclease</keyword>
<accession>A0A5B9R2L4</accession>
<evidence type="ECO:0000313" key="9">
    <source>
        <dbReference type="Proteomes" id="UP001144437"/>
    </source>
</evidence>
<dbReference type="GeneID" id="80540264"/>
<keyword evidence="2" id="KW-0945">Host-virus interaction</keyword>
<dbReference type="Proteomes" id="UP001144437">
    <property type="component" value="Segment"/>
</dbReference>
<dbReference type="Pfam" id="PF01771">
    <property type="entry name" value="Viral_alk_exo"/>
    <property type="match status" value="1"/>
</dbReference>
<proteinExistence type="inferred from homology"/>
<evidence type="ECO:0000313" key="8">
    <source>
        <dbReference type="EMBL" id="QEG54063.1"/>
    </source>
</evidence>
<keyword evidence="4" id="KW-0255">Endonuclease</keyword>
<dbReference type="Gene3D" id="3.90.320.10">
    <property type="match status" value="1"/>
</dbReference>
<evidence type="ECO:0000256" key="4">
    <source>
        <dbReference type="ARBA" id="ARBA00022759"/>
    </source>
</evidence>
<dbReference type="GO" id="GO:0004519">
    <property type="term" value="F:endonuclease activity"/>
    <property type="evidence" value="ECO:0007669"/>
    <property type="project" value="UniProtKB-KW"/>
</dbReference>
<evidence type="ECO:0000256" key="6">
    <source>
        <dbReference type="ARBA" id="ARBA00022839"/>
    </source>
</evidence>
<dbReference type="SUPFAM" id="SSF52980">
    <property type="entry name" value="Restriction endonuclease-like"/>
    <property type="match status" value="1"/>
</dbReference>
<dbReference type="InterPro" id="IPR001616">
    <property type="entry name" value="Herpes_alk_exo"/>
</dbReference>
<evidence type="ECO:0000256" key="2">
    <source>
        <dbReference type="ARBA" id="ARBA00022581"/>
    </source>
</evidence>
<name>A0A5B9R2L4_9ALPH</name>
<evidence type="ECO:0000256" key="7">
    <source>
        <dbReference type="ARBA" id="ARBA00023200"/>
    </source>
</evidence>
<dbReference type="InterPro" id="IPR011335">
    <property type="entry name" value="Restrct_endonuc-II-like"/>
</dbReference>
<dbReference type="PRINTS" id="PR00924">
    <property type="entry name" value="ALKEXNUCLASE"/>
</dbReference>
<dbReference type="InterPro" id="IPR034720">
    <property type="entry name" value="Viral_alk_exo"/>
</dbReference>
<sequence>MSQRFGKSCVTDILPSALVPKNMPGINTVTFYDYIKNLIFNGASRESLLSVEPLYHRLAYISKLISWIEDADFSKGILSRLFRSNRPLSAEEVRSSLTPQDIDEILLFVESETKKQVECDLWKVLRQFLITASTLKWVKNKPCSKPDWFKVNDFCRGTPGFFQQNMAITFGLTNESCARKLIVAYVSGQKETNQHTEDSDEFFRLNVGEVTEDLFSCGLMLDKRSGMIGASMDMAIARYDPQTNALDNIVIFEIKCRAKYVFSVDDKTRPLSSLYKKMLSSPSEKTVKNFLFGINSPGVEFFPVGSTPSAAEALVTSSTNWAKSDAKATLRKRGCCIEKRHLHLNKEVSSSIYLFAEPCLENNSIRPIIWPTGKPSCEIPIFINPKHQNFKQIFVQTYVLSDYFPGISISPYLVTFIGRNRTPEELCRVFELTGVREDLTEPIYLDHTHAIPVLLIITPVIIDEEHYNDLKSLGKEAFEFSVQEIWDRVAAATAFPNIGHGCAAKTTPQTE</sequence>
<dbReference type="KEGG" id="vg:80540264"/>
<evidence type="ECO:0000256" key="1">
    <source>
        <dbReference type="ARBA" id="ARBA00022562"/>
    </source>
</evidence>
<keyword evidence="3" id="KW-0540">Nuclease</keyword>
<evidence type="ECO:0000256" key="3">
    <source>
        <dbReference type="ARBA" id="ARBA00022722"/>
    </source>
</evidence>
<dbReference type="EMBL" id="MK360902">
    <property type="protein sequence ID" value="QEG54063.1"/>
    <property type="molecule type" value="Genomic_DNA"/>
</dbReference>
<dbReference type="RefSeq" id="YP_010801604.1">
    <property type="nucleotide sequence ID" value="NC_076966.1"/>
</dbReference>
<keyword evidence="9" id="KW-1185">Reference proteome</keyword>